<dbReference type="InterPro" id="IPR036271">
    <property type="entry name" value="Tet_transcr_reg_TetR-rel_C_sf"/>
</dbReference>
<feature type="DNA-binding region" description="H-T-H motif" evidence="4">
    <location>
        <begin position="55"/>
        <end position="74"/>
    </location>
</feature>
<accession>A0A3A3FJL6</accession>
<feature type="region of interest" description="Disordered" evidence="5">
    <location>
        <begin position="1"/>
        <end position="26"/>
    </location>
</feature>
<dbReference type="GO" id="GO:0003677">
    <property type="term" value="F:DNA binding"/>
    <property type="evidence" value="ECO:0007669"/>
    <property type="project" value="UniProtKB-UniRule"/>
</dbReference>
<dbReference type="EMBL" id="QYUO01000002">
    <property type="protein sequence ID" value="RJF95487.1"/>
    <property type="molecule type" value="Genomic_DNA"/>
</dbReference>
<proteinExistence type="predicted"/>
<name>A0A3A3FJL6_9BURK</name>
<dbReference type="GO" id="GO:0045892">
    <property type="term" value="P:negative regulation of DNA-templated transcription"/>
    <property type="evidence" value="ECO:0007669"/>
    <property type="project" value="InterPro"/>
</dbReference>
<comment type="caution">
    <text evidence="7">The sequence shown here is derived from an EMBL/GenBank/DDBJ whole genome shotgun (WGS) entry which is preliminary data.</text>
</comment>
<dbReference type="InterPro" id="IPR009057">
    <property type="entry name" value="Homeodomain-like_sf"/>
</dbReference>
<dbReference type="Proteomes" id="UP000265955">
    <property type="component" value="Unassembled WGS sequence"/>
</dbReference>
<evidence type="ECO:0000256" key="3">
    <source>
        <dbReference type="ARBA" id="ARBA00023163"/>
    </source>
</evidence>
<dbReference type="InterPro" id="IPR004111">
    <property type="entry name" value="Repressor_TetR_C"/>
</dbReference>
<feature type="domain" description="HTH tetR-type" evidence="6">
    <location>
        <begin position="32"/>
        <end position="92"/>
    </location>
</feature>
<evidence type="ECO:0000313" key="8">
    <source>
        <dbReference type="Proteomes" id="UP000265955"/>
    </source>
</evidence>
<dbReference type="AlphaFoldDB" id="A0A3A3FJL6"/>
<reference evidence="8" key="1">
    <citation type="submission" date="2018-09" db="EMBL/GenBank/DDBJ databases">
        <authorList>
            <person name="Zhu H."/>
        </authorList>
    </citation>
    <scope>NUCLEOTIDE SEQUENCE [LARGE SCALE GENOMIC DNA]</scope>
    <source>
        <strain evidence="8">K1R23-30</strain>
    </source>
</reference>
<protein>
    <submittedName>
        <fullName evidence="7">TetR/AcrR family transcriptional regulator</fullName>
    </submittedName>
</protein>
<evidence type="ECO:0000256" key="4">
    <source>
        <dbReference type="PROSITE-ProRule" id="PRU00335"/>
    </source>
</evidence>
<feature type="compositionally biased region" description="Polar residues" evidence="5">
    <location>
        <begin position="1"/>
        <end position="11"/>
    </location>
</feature>
<keyword evidence="1" id="KW-0805">Transcription regulation</keyword>
<sequence>MAKQATVQTVEESPRPRGRPRKTDSAIGSEAELTKSAIIDKAIALARQMPLSDISMVQLAREFDVAPGLIHYYIGNRDNLISGVLNYYYGDRVRRLPALTGHWRNDVEKMANVLLAHATDHPGIAQYIASHNRFRLFQQVGGNETDYGVVYFDYVAQAFLQGGFKPKQVALAFHLLMQFLVASSTAQASRQLPADHKEFIKAKFEELDSAKYPAAKKVGVPFSSLDSKQAFEAGLKLLLDGFAQWLK</sequence>
<dbReference type="Pfam" id="PF02909">
    <property type="entry name" value="TetR_C_1"/>
    <property type="match status" value="1"/>
</dbReference>
<evidence type="ECO:0000256" key="2">
    <source>
        <dbReference type="ARBA" id="ARBA00023125"/>
    </source>
</evidence>
<organism evidence="7 8">
    <name type="scientific">Noviherbaspirillum saxi</name>
    <dbReference type="NCBI Taxonomy" id="2320863"/>
    <lineage>
        <taxon>Bacteria</taxon>
        <taxon>Pseudomonadati</taxon>
        <taxon>Pseudomonadota</taxon>
        <taxon>Betaproteobacteria</taxon>
        <taxon>Burkholderiales</taxon>
        <taxon>Oxalobacteraceae</taxon>
        <taxon>Noviherbaspirillum</taxon>
    </lineage>
</organism>
<dbReference type="SUPFAM" id="SSF48498">
    <property type="entry name" value="Tetracyclin repressor-like, C-terminal domain"/>
    <property type="match status" value="1"/>
</dbReference>
<dbReference type="Gene3D" id="1.10.10.60">
    <property type="entry name" value="Homeodomain-like"/>
    <property type="match status" value="1"/>
</dbReference>
<gene>
    <name evidence="7" type="ORF">D3871_18975</name>
</gene>
<dbReference type="Gene3D" id="1.10.357.10">
    <property type="entry name" value="Tetracycline Repressor, domain 2"/>
    <property type="match status" value="1"/>
</dbReference>
<keyword evidence="8" id="KW-1185">Reference proteome</keyword>
<evidence type="ECO:0000256" key="1">
    <source>
        <dbReference type="ARBA" id="ARBA00023015"/>
    </source>
</evidence>
<evidence type="ECO:0000256" key="5">
    <source>
        <dbReference type="SAM" id="MobiDB-lite"/>
    </source>
</evidence>
<dbReference type="PROSITE" id="PS50977">
    <property type="entry name" value="HTH_TETR_2"/>
    <property type="match status" value="1"/>
</dbReference>
<dbReference type="RefSeq" id="WP_119770636.1">
    <property type="nucleotide sequence ID" value="NZ_QYUO01000002.1"/>
</dbReference>
<dbReference type="SUPFAM" id="SSF46689">
    <property type="entry name" value="Homeodomain-like"/>
    <property type="match status" value="1"/>
</dbReference>
<dbReference type="OrthoDB" id="9816320at2"/>
<evidence type="ECO:0000259" key="6">
    <source>
        <dbReference type="PROSITE" id="PS50977"/>
    </source>
</evidence>
<keyword evidence="3" id="KW-0804">Transcription</keyword>
<dbReference type="InterPro" id="IPR001647">
    <property type="entry name" value="HTH_TetR"/>
</dbReference>
<keyword evidence="2 4" id="KW-0238">DNA-binding</keyword>
<evidence type="ECO:0000313" key="7">
    <source>
        <dbReference type="EMBL" id="RJF95487.1"/>
    </source>
</evidence>